<dbReference type="RefSeq" id="XP_038776285.1">
    <property type="nucleotide sequence ID" value="XM_038920357.1"/>
</dbReference>
<dbReference type="GeneID" id="62193422"/>
<protein>
    <submittedName>
        <fullName evidence="1">Uncharacterized protein</fullName>
    </submittedName>
</protein>
<keyword evidence="2" id="KW-1185">Reference proteome</keyword>
<dbReference type="SUPFAM" id="SSF56784">
    <property type="entry name" value="HAD-like"/>
    <property type="match status" value="1"/>
</dbReference>
<dbReference type="InterPro" id="IPR036412">
    <property type="entry name" value="HAD-like_sf"/>
</dbReference>
<accession>A0A875RMU6</accession>
<dbReference type="InterPro" id="IPR006439">
    <property type="entry name" value="HAD-SF_hydro_IA"/>
</dbReference>
<dbReference type="Gene3D" id="1.10.260.80">
    <property type="match status" value="1"/>
</dbReference>
<dbReference type="InterPro" id="IPR023214">
    <property type="entry name" value="HAD_sf"/>
</dbReference>
<dbReference type="Gene3D" id="3.40.50.1000">
    <property type="entry name" value="HAD superfamily/HAD-like"/>
    <property type="match status" value="1"/>
</dbReference>
<dbReference type="NCBIfam" id="TIGR01549">
    <property type="entry name" value="HAD-SF-IA-v1"/>
    <property type="match status" value="1"/>
</dbReference>
<dbReference type="Proteomes" id="UP000662931">
    <property type="component" value="Chromosome 1"/>
</dbReference>
<sequence length="235" mass="27028">MTVQVHRMILIPSKVGDLVVKGLIFDMDGTLTKPQSYMFKEMREALDIVDKPIDILTQLESLPRIQREIAAKRIQDIEHRAMLKMQPQKGVEDLFKFLHEETDLKFTICTRNLITPVNYLLDHFLDGIKLHEPIITRSFDPPKPSPKPLLHISESWGIKPENLIMIGDSRDDMFAGLRAGCSLVLMRHKDNGHLVEEIPEIDYIVDDFHQLIDILQNGFEVKPKVARKMTGFSGY</sequence>
<organism evidence="1 2">
    <name type="scientific">Eeniella nana</name>
    <name type="common">Yeast</name>
    <name type="synonym">Brettanomyces nanus</name>
    <dbReference type="NCBI Taxonomy" id="13502"/>
    <lineage>
        <taxon>Eukaryota</taxon>
        <taxon>Fungi</taxon>
        <taxon>Dikarya</taxon>
        <taxon>Ascomycota</taxon>
        <taxon>Saccharomycotina</taxon>
        <taxon>Pichiomycetes</taxon>
        <taxon>Pichiales</taxon>
        <taxon>Pichiaceae</taxon>
        <taxon>Brettanomyces</taxon>
    </lineage>
</organism>
<reference evidence="1" key="1">
    <citation type="submission" date="2020-10" db="EMBL/GenBank/DDBJ databases">
        <authorList>
            <person name="Roach M.J.R."/>
        </authorList>
    </citation>
    <scope>NUCLEOTIDE SEQUENCE</scope>
    <source>
        <strain evidence="1">CBS 1945</strain>
    </source>
</reference>
<dbReference type="CDD" id="cd01427">
    <property type="entry name" value="HAD_like"/>
    <property type="match status" value="1"/>
</dbReference>
<dbReference type="Pfam" id="PF00702">
    <property type="entry name" value="Hydrolase"/>
    <property type="match status" value="1"/>
</dbReference>
<dbReference type="GO" id="GO:0016791">
    <property type="term" value="F:phosphatase activity"/>
    <property type="evidence" value="ECO:0007669"/>
    <property type="project" value="UniProtKB-ARBA"/>
</dbReference>
<evidence type="ECO:0000313" key="2">
    <source>
        <dbReference type="Proteomes" id="UP000662931"/>
    </source>
</evidence>
<dbReference type="KEGG" id="bnn:FOA43_000021"/>
<dbReference type="AlphaFoldDB" id="A0A875RMU6"/>
<dbReference type="EMBL" id="CP064812">
    <property type="protein sequence ID" value="QPG72720.1"/>
    <property type="molecule type" value="Genomic_DNA"/>
</dbReference>
<gene>
    <name evidence="1" type="ORF">FOA43_000021</name>
</gene>
<dbReference type="OrthoDB" id="426235at2759"/>
<evidence type="ECO:0000313" key="1">
    <source>
        <dbReference type="EMBL" id="QPG72720.1"/>
    </source>
</evidence>
<dbReference type="PANTHER" id="PTHR43885">
    <property type="entry name" value="HALOACID DEHALOGENASE-LIKE HYDROLASE"/>
    <property type="match status" value="1"/>
</dbReference>
<dbReference type="SFLD" id="SFLDG01129">
    <property type="entry name" value="C1.5:_HAD__Beta-PGM__Phosphata"/>
    <property type="match status" value="1"/>
</dbReference>
<dbReference type="SFLD" id="SFLDS00003">
    <property type="entry name" value="Haloacid_Dehalogenase"/>
    <property type="match status" value="1"/>
</dbReference>
<dbReference type="PANTHER" id="PTHR43885:SF1">
    <property type="entry name" value="SUPERFAMILY HYDROLASE, PUTATIVE (AFU_ORTHOLOGUE AFUA_4G13290)-RELATED"/>
    <property type="match status" value="1"/>
</dbReference>
<name>A0A875RMU6_EENNA</name>
<proteinExistence type="predicted"/>